<evidence type="ECO:0000256" key="4">
    <source>
        <dbReference type="ARBA" id="ARBA00022786"/>
    </source>
</evidence>
<evidence type="ECO:0000256" key="7">
    <source>
        <dbReference type="SAM" id="MobiDB-lite"/>
    </source>
</evidence>
<sequence>MALTSGLSLEAFQYAACHVFLCPQLRQEEDFDPSHEHELLCFVLSAMEKFQVFRQPTVDFQHAANMVRIMISSRPGAFLDPVQVGNAFKNLPEGEYIAFELRGQNFGVLVHRGQDIIRFEQFELLARNEDVMNCKGRLLRRFPVELDHTTHPTCRPMVAKGGKEQIEERDTINPRLIALLTGLLRGLGRQGCSTPIMKHSREEVLWRASRVSWHRSASWIFLRICLQLVLDRGREAVQACLYKEFMAFLMSELLQHALSMDIPDHLVYCMVAKVNRRFLKLSSSLTCRPDWLAVSSMAVEQAGSKLATRWTTIQDADKRAVDLEALKNLRFHEDTALKLVKLKPYLDWISDSSRNLERIDGTNSESGFPFTRAEPYGLPNFDPLRVGGLAEHIQCYSLADFENWVTENLQGWLLAHIDRSNTCEDLARLIDDYYTVAKLRYENNPVNMSIMWITIMELWAACDKSVINLYPLLKDHRVGLPEGFLEPLLLPVKSQMTRLRELEIYLAVRHDVARRDFPSAFEGFGDENSFAARFYETSKQHQELHQQILRSAERARAAKLEELRCQKGVYDDLKCRHDSVEHQVVGRDIRAGTWTQECSWDCSKCRLGQEMNDMRIFIHEWPLPQKEVHAKVVVFELQVPSAIVAWRRATMALMVDMLKDPKDPKDSPISTHCGDSYWALEFPDLNPYAWPPHTRRLQLASATKPFIRAHYRNIAVAEASEYSICKNHGSQYDYYDFRHELPVSEVIDKPVVPQECSFAHLSNSVVRQWIGDYSYTSNEVVARQALCPKEWALDEFKAFGHLRSGVRLQVRNILTQLMIPSLDLNKSDTACLISQAIYQAGPTKDCVDSIYRDAHEVFKREPFSLALVKALLTALCRVEENWECDIALLSLTTLCTRLLSLSTSAQAHQECFDILARVRSISQRWVHELLDRKKESDSEPERNDLNLRILGIALICARTFDVEPVHFGSILSVDEAGSCFIEASIIINNHILKKSPLPPLMLISLQSWRRLSYQALPSVSAKINNSRHVLDKAITTFWAAYTPGTPWSPMEQDRDHILKSQSATTTESNGLPVSFNLLDGSLLVDGRPLSRLPKEFQDHPTYARLFGTQILEIVPSELPSMDFSAARKQKGWIVHFAMIGVGLKSQLVLRSEDTESAAMRAVLVPHGTVTSTGGSIGHPVTIVRLTTDAAWTDSGYPVVIPRRRHHCFYVDSTLGRLVENGSLQSKLLLCHIHAATSRCLPDELTGRTGTEEALRILKSAAVVSFERLENEDIRLLSDVARLSPRRRFYPPHLRVMQTVDWADSLDPMAQSDEFSRVVRSILKHGANCEMFFPDDAKKIPELNVTDVHLQDRALVRCSTFRVSGFGAEEHTASFDTLYNGRDTISGSILQLEQYVCQLTKILLAEEQVMLEHVSDALLDRLYKVMGNRILGPTSQSTTKAYRFNSKWLDQPDISIGEDWCQIVKYLSCVNLAESKYDLMTFFGALVFSRNADVQVVQALLAFATVSTLRVLQQPNHPEFDLDAGHFYVKHALEARMDEHQWDITSTPEGSLSRYTNEPYHKFWGRCQSAWESKVSRIRSDVFSQLERQWPTSCPSNPNVDEFNRYFDVASVMVKVRGHFASWERNLQLRQHLQTAIWIMTRLQVASAGVPQYAAPGDELDLLTSRPNLAFVPIARLIANGPPTIICEGPPSFDDYYSYVTEDIPVGAGNDGKERLLHLLSSLRARASLVHEREYVDELEKSFRSSQINPDADKTAQFVHDDVEAGQFATLRILKEPAGNLLLKRVARALCEKGVHGLPIAHQNPGIRQAVLDYILDERPTNDAFIVQNDEKGFFCRATRGILLLVRGLFAGGILKFALSQKRWRVNYGLAERKPPKLVAVPYRAKDNPAPRAEFSHPDIVIVLTCLSYYYGGLCDAQLFTSFEYLQRSDQADEEFANWVKESAELPTASQLTGINLKDREKCIKEIFPALRFTKAVIDFYLDKVVFPREMVEFPKKLSASGWDLAKTKSHPVTGFSGTCDSKYILPLGIQHLDLPDQIHTNAMVLNRLLRSENLVRELGPNLSSESLLQSVVHAEPPIQVILDVGAQIVELDNEQAARLWLRLSPTHDKQAVIFVNDQDELLVLNRGGFVEPFLTSPFVGDTKNCLVFLDEAHTRGIDLKLPDDYRAGVILGPTLTKDRLVQACMRMRKLGKGQSITFFIPQEIQERIRNCASLGTNAPLTVTSVLLWSISETWTDTGKSIPLWAMQGIRNLRQEVIWNNKIAHESKLTLESSDLRGYFEDDAMSLEQRYLPSRQTPGHAFSNIAADDELTERKEVDIIGARCERYQIASFSSATLSEEQERELAPEMERERQAERPNPMKPKQHILHPDVLELVRRGNLNLNGGGFLAAFESFNRSTARRLANTLEFGQDLLVTTDFAKAVDLTAESHSDAFHRSVQWVLSFKNGTVGSQSLVILSSWEANELVLEIDKSIHVHLHSYAARRNLSFPTLKDLKLCTTPSIPPDWTPPPKSLILQLNIFAGQLYFEDMTEYKETCALLGLSCVPNDGSATVRVDGFVGQGTLYPRCRFTQSPTAFLRVVMSKIRRDCQDISRTHVGRMLAGEILTESDFHTNAG</sequence>
<keyword evidence="11" id="KW-1185">Reference proteome</keyword>
<name>A0A4Q4T548_9PEZI</name>
<feature type="region of interest" description="Disordered" evidence="7">
    <location>
        <begin position="2337"/>
        <end position="2364"/>
    </location>
</feature>
<dbReference type="PANTHER" id="PTHR13367:SF34">
    <property type="match status" value="1"/>
</dbReference>
<accession>A0A4Q4T548</accession>
<dbReference type="STRING" id="155417.A0A4Q4T548"/>
<dbReference type="InterPro" id="IPR046541">
    <property type="entry name" value="DUF6606"/>
</dbReference>
<dbReference type="EMBL" id="QJNU01000369">
    <property type="protein sequence ID" value="RYP01100.1"/>
    <property type="molecule type" value="Genomic_DNA"/>
</dbReference>
<dbReference type="OrthoDB" id="3182339at2759"/>
<evidence type="ECO:0000256" key="3">
    <source>
        <dbReference type="ARBA" id="ARBA00022670"/>
    </source>
</evidence>
<feature type="compositionally biased region" description="Basic and acidic residues" evidence="7">
    <location>
        <begin position="2342"/>
        <end position="2355"/>
    </location>
</feature>
<keyword evidence="5" id="KW-0378">Hydrolase</keyword>
<reference evidence="10 11" key="1">
    <citation type="submission" date="2018-06" db="EMBL/GenBank/DDBJ databases">
        <title>Complete Genomes of Monosporascus.</title>
        <authorList>
            <person name="Robinson A.J."/>
            <person name="Natvig D.O."/>
        </authorList>
    </citation>
    <scope>NUCLEOTIDE SEQUENCE [LARGE SCALE GENOMIC DNA]</scope>
    <source>
        <strain evidence="10 11">CBS 110550</strain>
    </source>
</reference>
<protein>
    <recommendedName>
        <fullName evidence="2">ubiquitinyl hydrolase 1</fullName>
        <ecNumber evidence="2">3.4.19.12</ecNumber>
    </recommendedName>
</protein>
<evidence type="ECO:0000259" key="9">
    <source>
        <dbReference type="Pfam" id="PF20255"/>
    </source>
</evidence>
<keyword evidence="3" id="KW-0645">Protease</keyword>
<dbReference type="PANTHER" id="PTHR13367">
    <property type="entry name" value="UBIQUITIN THIOESTERASE"/>
    <property type="match status" value="1"/>
</dbReference>
<dbReference type="InterPro" id="IPR051346">
    <property type="entry name" value="OTU_Deubiquitinase"/>
</dbReference>
<keyword evidence="6" id="KW-0788">Thiol protease</keyword>
<keyword evidence="4" id="KW-0833">Ubl conjugation pathway</keyword>
<feature type="domain" description="DUF6606" evidence="9">
    <location>
        <begin position="146"/>
        <end position="255"/>
    </location>
</feature>
<evidence type="ECO:0000256" key="6">
    <source>
        <dbReference type="ARBA" id="ARBA00022807"/>
    </source>
</evidence>
<evidence type="ECO:0000259" key="8">
    <source>
        <dbReference type="Pfam" id="PF12359"/>
    </source>
</evidence>
<evidence type="ECO:0000256" key="1">
    <source>
        <dbReference type="ARBA" id="ARBA00000707"/>
    </source>
</evidence>
<dbReference type="Proteomes" id="UP000293360">
    <property type="component" value="Unassembled WGS sequence"/>
</dbReference>
<gene>
    <name evidence="10" type="ORF">DL764_006299</name>
</gene>
<evidence type="ECO:0000256" key="5">
    <source>
        <dbReference type="ARBA" id="ARBA00022801"/>
    </source>
</evidence>
<comment type="caution">
    <text evidence="10">The sequence shown here is derived from an EMBL/GenBank/DDBJ whole genome shotgun (WGS) entry which is preliminary data.</text>
</comment>
<evidence type="ECO:0000256" key="2">
    <source>
        <dbReference type="ARBA" id="ARBA00012759"/>
    </source>
</evidence>
<dbReference type="Pfam" id="PF12359">
    <property type="entry name" value="DUF3645"/>
    <property type="match status" value="1"/>
</dbReference>
<dbReference type="EC" id="3.4.19.12" evidence="2"/>
<evidence type="ECO:0000313" key="10">
    <source>
        <dbReference type="EMBL" id="RYP01100.1"/>
    </source>
</evidence>
<proteinExistence type="predicted"/>
<organism evidence="10 11">
    <name type="scientific">Monosporascus ibericus</name>
    <dbReference type="NCBI Taxonomy" id="155417"/>
    <lineage>
        <taxon>Eukaryota</taxon>
        <taxon>Fungi</taxon>
        <taxon>Dikarya</taxon>
        <taxon>Ascomycota</taxon>
        <taxon>Pezizomycotina</taxon>
        <taxon>Sordariomycetes</taxon>
        <taxon>Xylariomycetidae</taxon>
        <taxon>Xylariales</taxon>
        <taxon>Xylariales incertae sedis</taxon>
        <taxon>Monosporascus</taxon>
    </lineage>
</organism>
<dbReference type="Pfam" id="PF20255">
    <property type="entry name" value="DUF6606"/>
    <property type="match status" value="2"/>
</dbReference>
<feature type="domain" description="DUF6606" evidence="9">
    <location>
        <begin position="18"/>
        <end position="143"/>
    </location>
</feature>
<dbReference type="GO" id="GO:0006508">
    <property type="term" value="P:proteolysis"/>
    <property type="evidence" value="ECO:0007669"/>
    <property type="project" value="UniProtKB-KW"/>
</dbReference>
<dbReference type="GO" id="GO:0004843">
    <property type="term" value="F:cysteine-type deubiquitinase activity"/>
    <property type="evidence" value="ECO:0007669"/>
    <property type="project" value="UniProtKB-EC"/>
</dbReference>
<evidence type="ECO:0000313" key="11">
    <source>
        <dbReference type="Proteomes" id="UP000293360"/>
    </source>
</evidence>
<dbReference type="InterPro" id="IPR022105">
    <property type="entry name" value="DUF3645"/>
</dbReference>
<comment type="catalytic activity">
    <reaction evidence="1">
        <text>Thiol-dependent hydrolysis of ester, thioester, amide, peptide and isopeptide bonds formed by the C-terminal Gly of ubiquitin (a 76-residue protein attached to proteins as an intracellular targeting signal).</text>
        <dbReference type="EC" id="3.4.19.12"/>
    </reaction>
</comment>
<feature type="domain" description="DUF3645" evidence="8">
    <location>
        <begin position="1872"/>
        <end position="1904"/>
    </location>
</feature>